<feature type="domain" description="Ig-like" evidence="2">
    <location>
        <begin position="189"/>
        <end position="289"/>
    </location>
</feature>
<comment type="caution">
    <text evidence="3">The sequence shown here is derived from an EMBL/GenBank/DDBJ whole genome shotgun (WGS) entry which is preliminary data.</text>
</comment>
<organism evidence="3 4">
    <name type="scientific">Hondaea fermentalgiana</name>
    <dbReference type="NCBI Taxonomy" id="2315210"/>
    <lineage>
        <taxon>Eukaryota</taxon>
        <taxon>Sar</taxon>
        <taxon>Stramenopiles</taxon>
        <taxon>Bigyra</taxon>
        <taxon>Labyrinthulomycetes</taxon>
        <taxon>Thraustochytrida</taxon>
        <taxon>Thraustochytriidae</taxon>
        <taxon>Hondaea</taxon>
    </lineage>
</organism>
<feature type="signal peptide" evidence="1">
    <location>
        <begin position="1"/>
        <end position="26"/>
    </location>
</feature>
<accession>A0A2R5GTQ7</accession>
<sequence length="499" mass="54059">MDSLQLLKSVTLGSLVVLNAVSGAVGAESLRYDGGRTYYGNCVGETGGTFPTHIKTNFEGTRQEGLDLCLAAYGDKVVAYSVQDNNYYYYDDFLPNTINIHCNFDDQDVPALAEGWELEEYPSYGETPVDSGDQAWATECYDFRAEATSQPTPSSRQAPAYNSGEVYNGTCSDAQGLELPNYSLQITDPPMLPQDGLDLCFATFGESVVAFATSKEGDKPYEDTIVCYFDPSNIPEMPYLWYDQGYHYGLGYAQLPIVGGVTANRETYVCYVFHDETGTSNPTPMPSLSPTLAPNGDAAQTANCLARVVVAVDRTYDTKYPKPAIKAVRSAYEVASAVVEAFPFGDEALLGLLDINRGSVNWRVKLGDEAASSKSLLLDKIAKAQKGLNAGSRSSKSRFPPLFKGVADTLASDGSTPSYTLLVSDGEEKISKMQNFEKLKAGLGQRLGDAAPMILCFRTAGGESTWLFDVVCDKVFFEGMEDGKTLREVADDIAAEICA</sequence>
<evidence type="ECO:0000256" key="1">
    <source>
        <dbReference type="SAM" id="SignalP"/>
    </source>
</evidence>
<gene>
    <name evidence="3" type="ORF">FCC1311_101782</name>
</gene>
<name>A0A2R5GTQ7_9STRA</name>
<evidence type="ECO:0000313" key="4">
    <source>
        <dbReference type="Proteomes" id="UP000241890"/>
    </source>
</evidence>
<dbReference type="PROSITE" id="PS50835">
    <property type="entry name" value="IG_LIKE"/>
    <property type="match status" value="1"/>
</dbReference>
<evidence type="ECO:0000313" key="3">
    <source>
        <dbReference type="EMBL" id="GBG33955.1"/>
    </source>
</evidence>
<keyword evidence="1" id="KW-0732">Signal</keyword>
<protein>
    <recommendedName>
        <fullName evidence="2">Ig-like domain-containing protein</fullName>
    </recommendedName>
</protein>
<dbReference type="InParanoid" id="A0A2R5GTQ7"/>
<feature type="chain" id="PRO_5015328342" description="Ig-like domain-containing protein" evidence="1">
    <location>
        <begin position="27"/>
        <end position="499"/>
    </location>
</feature>
<keyword evidence="4" id="KW-1185">Reference proteome</keyword>
<proteinExistence type="predicted"/>
<dbReference type="InterPro" id="IPR007110">
    <property type="entry name" value="Ig-like_dom"/>
</dbReference>
<dbReference type="Proteomes" id="UP000241890">
    <property type="component" value="Unassembled WGS sequence"/>
</dbReference>
<dbReference type="AlphaFoldDB" id="A0A2R5GTQ7"/>
<reference evidence="3 4" key="1">
    <citation type="submission" date="2017-12" db="EMBL/GenBank/DDBJ databases">
        <title>Sequencing, de novo assembly and annotation of complete genome of a new Thraustochytrid species, strain FCC1311.</title>
        <authorList>
            <person name="Sedici K."/>
            <person name="Godart F."/>
            <person name="Aiese Cigliano R."/>
            <person name="Sanseverino W."/>
            <person name="Barakat M."/>
            <person name="Ortet P."/>
            <person name="Marechal E."/>
            <person name="Cagnac O."/>
            <person name="Amato A."/>
        </authorList>
    </citation>
    <scope>NUCLEOTIDE SEQUENCE [LARGE SCALE GENOMIC DNA]</scope>
</reference>
<evidence type="ECO:0000259" key="2">
    <source>
        <dbReference type="PROSITE" id="PS50835"/>
    </source>
</evidence>
<dbReference type="EMBL" id="BEYU01000175">
    <property type="protein sequence ID" value="GBG33955.1"/>
    <property type="molecule type" value="Genomic_DNA"/>
</dbReference>